<reference evidence="4" key="1">
    <citation type="submission" date="2020-02" db="EMBL/GenBank/DDBJ databases">
        <authorList>
            <person name="Meier V. D."/>
        </authorList>
    </citation>
    <scope>NUCLEOTIDE SEQUENCE</scope>
    <source>
        <strain evidence="4">AVDCRST_MAG47</strain>
    </source>
</reference>
<evidence type="ECO:0000259" key="3">
    <source>
        <dbReference type="Pfam" id="PF12146"/>
    </source>
</evidence>
<dbReference type="EMBL" id="CADCUK010000087">
    <property type="protein sequence ID" value="CAA9371064.1"/>
    <property type="molecule type" value="Genomic_DNA"/>
</dbReference>
<dbReference type="InterPro" id="IPR022742">
    <property type="entry name" value="Hydrolase_4"/>
</dbReference>
<evidence type="ECO:0000256" key="2">
    <source>
        <dbReference type="ARBA" id="ARBA00022801"/>
    </source>
</evidence>
<dbReference type="InterPro" id="IPR029058">
    <property type="entry name" value="AB_hydrolase_fold"/>
</dbReference>
<organism evidence="4">
    <name type="scientific">uncultured Nocardioidaceae bacterium</name>
    <dbReference type="NCBI Taxonomy" id="253824"/>
    <lineage>
        <taxon>Bacteria</taxon>
        <taxon>Bacillati</taxon>
        <taxon>Actinomycetota</taxon>
        <taxon>Actinomycetes</taxon>
        <taxon>Propionibacteriales</taxon>
        <taxon>Nocardioidaceae</taxon>
        <taxon>environmental samples</taxon>
    </lineage>
</organism>
<dbReference type="GO" id="GO:0052689">
    <property type="term" value="F:carboxylic ester hydrolase activity"/>
    <property type="evidence" value="ECO:0007669"/>
    <property type="project" value="UniProtKB-ARBA"/>
</dbReference>
<dbReference type="PANTHER" id="PTHR22946">
    <property type="entry name" value="DIENELACTONE HYDROLASE DOMAIN-CONTAINING PROTEIN-RELATED"/>
    <property type="match status" value="1"/>
</dbReference>
<dbReference type="InterPro" id="IPR050261">
    <property type="entry name" value="FrsA_esterase"/>
</dbReference>
<protein>
    <submittedName>
        <fullName evidence="4">Hydrolase, alpha/beta fold family</fullName>
    </submittedName>
</protein>
<sequence>MASRTEISFPSGDASCSAWLYLPDRAGPSPAPVLVMGHGLGAIREMRLEAFAERFVTAGYACLVFDYRHFGASEGEPRQLLSVERQLADWQAAVACAKSRPELDPDRVVVWGSSFGGGHAIATAARVQVAAAIAQCPFTDGVASVAVIPPATSAKLTALAVRDVIGARRGAPPVMVALAGEPGSAALMTAPDVVPGYLSLVPEGV</sequence>
<proteinExistence type="inferred from homology"/>
<dbReference type="Gene3D" id="3.40.50.1820">
    <property type="entry name" value="alpha/beta hydrolase"/>
    <property type="match status" value="1"/>
</dbReference>
<dbReference type="SUPFAM" id="SSF53474">
    <property type="entry name" value="alpha/beta-Hydrolases"/>
    <property type="match status" value="1"/>
</dbReference>
<gene>
    <name evidence="4" type="ORF">AVDCRST_MAG47-1230</name>
</gene>
<keyword evidence="2 4" id="KW-0378">Hydrolase</keyword>
<dbReference type="AlphaFoldDB" id="A0A6J4MZR2"/>
<evidence type="ECO:0000313" key="4">
    <source>
        <dbReference type="EMBL" id="CAA9371064.1"/>
    </source>
</evidence>
<dbReference type="PANTHER" id="PTHR22946:SF9">
    <property type="entry name" value="POLYKETIDE TRANSFERASE AF380"/>
    <property type="match status" value="1"/>
</dbReference>
<feature type="domain" description="Serine aminopeptidase S33" evidence="3">
    <location>
        <begin position="30"/>
        <end position="152"/>
    </location>
</feature>
<evidence type="ECO:0000256" key="1">
    <source>
        <dbReference type="ARBA" id="ARBA00008645"/>
    </source>
</evidence>
<comment type="similarity">
    <text evidence="1">Belongs to the AB hydrolase superfamily.</text>
</comment>
<accession>A0A6J4MZR2</accession>
<dbReference type="Pfam" id="PF12146">
    <property type="entry name" value="Hydrolase_4"/>
    <property type="match status" value="1"/>
</dbReference>
<name>A0A6J4MZR2_9ACTN</name>